<keyword evidence="4" id="KW-0539">Nucleus</keyword>
<gene>
    <name evidence="7" type="ORF">MVEN_00448100</name>
</gene>
<dbReference type="GO" id="GO:0008270">
    <property type="term" value="F:zinc ion binding"/>
    <property type="evidence" value="ECO:0007669"/>
    <property type="project" value="InterPro"/>
</dbReference>
<dbReference type="SUPFAM" id="SSF57701">
    <property type="entry name" value="Zn2/Cys6 DNA-binding domain"/>
    <property type="match status" value="1"/>
</dbReference>
<dbReference type="Proteomes" id="UP000620124">
    <property type="component" value="Unassembled WGS sequence"/>
</dbReference>
<evidence type="ECO:0000256" key="2">
    <source>
        <dbReference type="ARBA" id="ARBA00023125"/>
    </source>
</evidence>
<evidence type="ECO:0000313" key="7">
    <source>
        <dbReference type="EMBL" id="KAF7365743.1"/>
    </source>
</evidence>
<evidence type="ECO:0000256" key="3">
    <source>
        <dbReference type="ARBA" id="ARBA00023163"/>
    </source>
</evidence>
<dbReference type="InterPro" id="IPR036864">
    <property type="entry name" value="Zn2-C6_fun-type_DNA-bd_sf"/>
</dbReference>
<feature type="compositionally biased region" description="Basic and acidic residues" evidence="5">
    <location>
        <begin position="75"/>
        <end position="87"/>
    </location>
</feature>
<feature type="region of interest" description="Disordered" evidence="5">
    <location>
        <begin position="70"/>
        <end position="99"/>
    </location>
</feature>
<dbReference type="InterPro" id="IPR001138">
    <property type="entry name" value="Zn2Cys6_DnaBD"/>
</dbReference>
<evidence type="ECO:0000313" key="8">
    <source>
        <dbReference type="Proteomes" id="UP000620124"/>
    </source>
</evidence>
<dbReference type="EMBL" id="JACAZI010000003">
    <property type="protein sequence ID" value="KAF7365743.1"/>
    <property type="molecule type" value="Genomic_DNA"/>
</dbReference>
<keyword evidence="8" id="KW-1185">Reference proteome</keyword>
<dbReference type="AlphaFoldDB" id="A0A8H7DB92"/>
<sequence length="254" mass="28654">MKYRPASSRHKMLEMPQRRRTRVFLACMACRKRKIKCMTTDTEQKPCKRCVQKGLFCQYITVADQLVHSASTSSHKSERTQRSEAPHLSRPSSASSVALATRPYSAMDNRRRTHASEHEPLVPMLYSLGSPLFDIPLTDNIAPNLRLRGQQTYSPRPAQSIPLPHNTSLMLRRHTIVMPVPLIPSNMVPQDTARMTATLDCVPLSDAELRTPLRNLTFGAFNAVESNDVMENEKVHTPIFELNESNDIPLVPPA</sequence>
<evidence type="ECO:0000256" key="1">
    <source>
        <dbReference type="ARBA" id="ARBA00023015"/>
    </source>
</evidence>
<feature type="domain" description="Zn(2)-C6 fungal-type" evidence="6">
    <location>
        <begin position="26"/>
        <end position="59"/>
    </location>
</feature>
<name>A0A8H7DB92_9AGAR</name>
<comment type="caution">
    <text evidence="7">The sequence shown here is derived from an EMBL/GenBank/DDBJ whole genome shotgun (WGS) entry which is preliminary data.</text>
</comment>
<dbReference type="PROSITE" id="PS00463">
    <property type="entry name" value="ZN2_CY6_FUNGAL_1"/>
    <property type="match status" value="1"/>
</dbReference>
<organism evidence="7 8">
    <name type="scientific">Mycena venus</name>
    <dbReference type="NCBI Taxonomy" id="2733690"/>
    <lineage>
        <taxon>Eukaryota</taxon>
        <taxon>Fungi</taxon>
        <taxon>Dikarya</taxon>
        <taxon>Basidiomycota</taxon>
        <taxon>Agaricomycotina</taxon>
        <taxon>Agaricomycetes</taxon>
        <taxon>Agaricomycetidae</taxon>
        <taxon>Agaricales</taxon>
        <taxon>Marasmiineae</taxon>
        <taxon>Mycenaceae</taxon>
        <taxon>Mycena</taxon>
    </lineage>
</organism>
<keyword evidence="1" id="KW-0805">Transcription regulation</keyword>
<protein>
    <submittedName>
        <fullName evidence="7">C6 finger domain</fullName>
    </submittedName>
</protein>
<evidence type="ECO:0000256" key="5">
    <source>
        <dbReference type="SAM" id="MobiDB-lite"/>
    </source>
</evidence>
<dbReference type="PANTHER" id="PTHR31069">
    <property type="entry name" value="OLEATE-ACTIVATED TRANSCRIPTION FACTOR 1-RELATED"/>
    <property type="match status" value="1"/>
</dbReference>
<dbReference type="PROSITE" id="PS50048">
    <property type="entry name" value="ZN2_CY6_FUNGAL_2"/>
    <property type="match status" value="1"/>
</dbReference>
<evidence type="ECO:0000259" key="6">
    <source>
        <dbReference type="PROSITE" id="PS50048"/>
    </source>
</evidence>
<keyword evidence="2" id="KW-0238">DNA-binding</keyword>
<accession>A0A8H7DB92</accession>
<evidence type="ECO:0000256" key="4">
    <source>
        <dbReference type="ARBA" id="ARBA00023242"/>
    </source>
</evidence>
<dbReference type="GO" id="GO:0003677">
    <property type="term" value="F:DNA binding"/>
    <property type="evidence" value="ECO:0007669"/>
    <property type="project" value="UniProtKB-KW"/>
</dbReference>
<keyword evidence="3" id="KW-0804">Transcription</keyword>
<dbReference type="Pfam" id="PF00172">
    <property type="entry name" value="Zn_clus"/>
    <property type="match status" value="1"/>
</dbReference>
<dbReference type="InterPro" id="IPR050675">
    <property type="entry name" value="OAF3"/>
</dbReference>
<dbReference type="SMART" id="SM00066">
    <property type="entry name" value="GAL4"/>
    <property type="match status" value="1"/>
</dbReference>
<dbReference type="OrthoDB" id="39175at2759"/>
<reference evidence="7" key="1">
    <citation type="submission" date="2020-05" db="EMBL/GenBank/DDBJ databases">
        <title>Mycena genomes resolve the evolution of fungal bioluminescence.</title>
        <authorList>
            <person name="Tsai I.J."/>
        </authorList>
    </citation>
    <scope>NUCLEOTIDE SEQUENCE</scope>
    <source>
        <strain evidence="7">CCC161011</strain>
    </source>
</reference>
<dbReference type="PANTHER" id="PTHR31069:SF32">
    <property type="entry name" value="ARGININE METABOLISM REGULATION PROTEIN II"/>
    <property type="match status" value="1"/>
</dbReference>
<dbReference type="Gene3D" id="4.10.240.10">
    <property type="entry name" value="Zn(2)-C6 fungal-type DNA-binding domain"/>
    <property type="match status" value="1"/>
</dbReference>
<proteinExistence type="predicted"/>
<dbReference type="CDD" id="cd00067">
    <property type="entry name" value="GAL4"/>
    <property type="match status" value="1"/>
</dbReference>
<dbReference type="GO" id="GO:0000981">
    <property type="term" value="F:DNA-binding transcription factor activity, RNA polymerase II-specific"/>
    <property type="evidence" value="ECO:0007669"/>
    <property type="project" value="InterPro"/>
</dbReference>